<dbReference type="AlphaFoldDB" id="A0A0S7WE32"/>
<feature type="domain" description="Roadblock/LAMTOR2" evidence="1">
    <location>
        <begin position="9"/>
        <end position="98"/>
    </location>
</feature>
<dbReference type="EMBL" id="LIZT01000120">
    <property type="protein sequence ID" value="KPJ48400.1"/>
    <property type="molecule type" value="Genomic_DNA"/>
</dbReference>
<protein>
    <recommendedName>
        <fullName evidence="1">Roadblock/LAMTOR2 domain-containing protein</fullName>
    </recommendedName>
</protein>
<accession>A0A0S7WE32</accession>
<proteinExistence type="predicted"/>
<gene>
    <name evidence="2" type="ORF">AMJ40_07540</name>
</gene>
<dbReference type="Proteomes" id="UP000051124">
    <property type="component" value="Unassembled WGS sequence"/>
</dbReference>
<name>A0A0S7WE32_UNCT6</name>
<dbReference type="Pfam" id="PF03259">
    <property type="entry name" value="Robl_LC7"/>
    <property type="match status" value="1"/>
</dbReference>
<evidence type="ECO:0000313" key="3">
    <source>
        <dbReference type="Proteomes" id="UP000051124"/>
    </source>
</evidence>
<dbReference type="Gene3D" id="3.30.450.30">
    <property type="entry name" value="Dynein light chain 2a, cytoplasmic"/>
    <property type="match status" value="1"/>
</dbReference>
<dbReference type="SMART" id="SM00960">
    <property type="entry name" value="Robl_LC7"/>
    <property type="match status" value="1"/>
</dbReference>
<dbReference type="SUPFAM" id="SSF103196">
    <property type="entry name" value="Roadblock/LC7 domain"/>
    <property type="match status" value="1"/>
</dbReference>
<comment type="caution">
    <text evidence="2">The sequence shown here is derived from an EMBL/GenBank/DDBJ whole genome shotgun (WGS) entry which is preliminary data.</text>
</comment>
<dbReference type="InterPro" id="IPR004942">
    <property type="entry name" value="Roadblock/LAMTOR2_dom"/>
</dbReference>
<evidence type="ECO:0000259" key="1">
    <source>
        <dbReference type="SMART" id="SM00960"/>
    </source>
</evidence>
<reference evidence="2 3" key="1">
    <citation type="journal article" date="2015" name="Microbiome">
        <title>Genomic resolution of linkages in carbon, nitrogen, and sulfur cycling among widespread estuary sediment bacteria.</title>
        <authorList>
            <person name="Baker B.J."/>
            <person name="Lazar C.S."/>
            <person name="Teske A.P."/>
            <person name="Dick G.J."/>
        </authorList>
    </citation>
    <scope>NUCLEOTIDE SEQUENCE [LARGE SCALE GENOMIC DNA]</scope>
    <source>
        <strain evidence="2">DG_26</strain>
    </source>
</reference>
<sequence length="123" mass="13059">MRETLIDFNDRLKRGVERVPGAVGGSLVGLDGIEIASYDTGEIDTAVMDAELASALSSALRSSNGMGAGRVQELILTSDGMTAVARTIGSEFFVCVLLRGDYSLGLARIEALRMGKEFEDSLI</sequence>
<evidence type="ECO:0000313" key="2">
    <source>
        <dbReference type="EMBL" id="KPJ48400.1"/>
    </source>
</evidence>
<organism evidence="2 3">
    <name type="scientific">candidate division TA06 bacterium DG_26</name>
    <dbReference type="NCBI Taxonomy" id="1703771"/>
    <lineage>
        <taxon>Bacteria</taxon>
        <taxon>Bacteria division TA06</taxon>
    </lineage>
</organism>